<evidence type="ECO:0000313" key="2">
    <source>
        <dbReference type="Proteomes" id="UP000054618"/>
    </source>
</evidence>
<gene>
    <name evidence="1" type="ORF">Lqui_2844</name>
</gene>
<dbReference type="Proteomes" id="UP000054618">
    <property type="component" value="Unassembled WGS sequence"/>
</dbReference>
<evidence type="ECO:0000313" key="1">
    <source>
        <dbReference type="EMBL" id="KTD45373.1"/>
    </source>
</evidence>
<dbReference type="AlphaFoldDB" id="A0A0W0XL33"/>
<comment type="caution">
    <text evidence="1">The sequence shown here is derived from an EMBL/GenBank/DDBJ whole genome shotgun (WGS) entry which is preliminary data.</text>
</comment>
<dbReference type="STRING" id="45073.Lqui_2844"/>
<reference evidence="1 2" key="1">
    <citation type="submission" date="2015-11" db="EMBL/GenBank/DDBJ databases">
        <title>Genomic analysis of 38 Legionella species identifies large and diverse effector repertoires.</title>
        <authorList>
            <person name="Burstein D."/>
            <person name="Amaro F."/>
            <person name="Zusman T."/>
            <person name="Lifshitz Z."/>
            <person name="Cohen O."/>
            <person name="Gilbert J.A."/>
            <person name="Pupko T."/>
            <person name="Shuman H.A."/>
            <person name="Segal G."/>
        </authorList>
    </citation>
    <scope>NUCLEOTIDE SEQUENCE [LARGE SCALE GENOMIC DNA]</scope>
    <source>
        <strain evidence="1 2">CDC#1442-AUS-E</strain>
    </source>
</reference>
<dbReference type="RefSeq" id="WP_058508900.1">
    <property type="nucleotide sequence ID" value="NZ_CAAAIK010000014.1"/>
</dbReference>
<protein>
    <submittedName>
        <fullName evidence="1">Uncharacterized protein</fullName>
    </submittedName>
</protein>
<organism evidence="1 2">
    <name type="scientific">Legionella quinlivanii</name>
    <dbReference type="NCBI Taxonomy" id="45073"/>
    <lineage>
        <taxon>Bacteria</taxon>
        <taxon>Pseudomonadati</taxon>
        <taxon>Pseudomonadota</taxon>
        <taxon>Gammaproteobacteria</taxon>
        <taxon>Legionellales</taxon>
        <taxon>Legionellaceae</taxon>
        <taxon>Legionella</taxon>
    </lineage>
</organism>
<sequence length="130" mass="15097">MNNLQDIVSAIGKLAIRDQRWILSQLPETKRKQLDNRSENHKAPFSNNIIDNNLPGFCRSLAAKDPLYIAIILEEGRFIWKEQFLNEFNLLERIDSIETSLASISKTSKTLVYADWEHYIKKSDIDMNTD</sequence>
<dbReference type="EMBL" id="LNYS01000025">
    <property type="protein sequence ID" value="KTD45373.1"/>
    <property type="molecule type" value="Genomic_DNA"/>
</dbReference>
<dbReference type="PATRIC" id="fig|45073.5.peg.3020"/>
<keyword evidence="2" id="KW-1185">Reference proteome</keyword>
<dbReference type="OrthoDB" id="5650559at2"/>
<name>A0A0W0XL33_9GAMM</name>
<accession>A0A0W0XL33</accession>
<proteinExistence type="predicted"/>